<evidence type="ECO:0000313" key="5">
    <source>
        <dbReference type="Proteomes" id="UP000717364"/>
    </source>
</evidence>
<evidence type="ECO:0000256" key="3">
    <source>
        <dbReference type="PROSITE-ProRule" id="PRU00221"/>
    </source>
</evidence>
<feature type="repeat" description="WD" evidence="3">
    <location>
        <begin position="638"/>
        <end position="679"/>
    </location>
</feature>
<gene>
    <name evidence="4" type="ORF">IXB50_14710</name>
</gene>
<dbReference type="AlphaFoldDB" id="A0A947GKQ4"/>
<dbReference type="InterPro" id="IPR036322">
    <property type="entry name" value="WD40_repeat_dom_sf"/>
</dbReference>
<dbReference type="SMART" id="SM00320">
    <property type="entry name" value="WD40"/>
    <property type="match status" value="4"/>
</dbReference>
<dbReference type="PANTHER" id="PTHR22847:SF637">
    <property type="entry name" value="WD REPEAT DOMAIN 5B"/>
    <property type="match status" value="1"/>
</dbReference>
<keyword evidence="1 3" id="KW-0853">WD repeat</keyword>
<name>A0A947GKQ4_9CYAN</name>
<reference evidence="4" key="2">
    <citation type="journal article" date="2021" name="Mar. Drugs">
        <title>Genome Reduction and Secondary Metabolism of the Marine Sponge-Associated Cyanobacterium Leptothoe.</title>
        <authorList>
            <person name="Konstantinou D."/>
            <person name="Popin R.V."/>
            <person name="Fewer D.P."/>
            <person name="Sivonen K."/>
            <person name="Gkelis S."/>
        </authorList>
    </citation>
    <scope>NUCLEOTIDE SEQUENCE</scope>
    <source>
        <strain evidence="4">TAU-MAC 1115</strain>
    </source>
</reference>
<dbReference type="Proteomes" id="UP000717364">
    <property type="component" value="Unassembled WGS sequence"/>
</dbReference>
<reference evidence="4" key="1">
    <citation type="submission" date="2020-11" db="EMBL/GenBank/DDBJ databases">
        <authorList>
            <person name="Konstantinou D."/>
            <person name="Gkelis S."/>
            <person name="Popin R."/>
            <person name="Fewer D."/>
            <person name="Sivonen K."/>
        </authorList>
    </citation>
    <scope>NUCLEOTIDE SEQUENCE</scope>
    <source>
        <strain evidence="4">TAU-MAC 1115</strain>
    </source>
</reference>
<proteinExistence type="predicted"/>
<dbReference type="InterPro" id="IPR001680">
    <property type="entry name" value="WD40_rpt"/>
</dbReference>
<dbReference type="PROSITE" id="PS50294">
    <property type="entry name" value="WD_REPEATS_REGION"/>
    <property type="match status" value="2"/>
</dbReference>
<sequence length="737" mass="81335">MAKLINTHLSDSILHFKRGDHPAAFTLTVYNESYKEKESHQFASFQLNLLAAGTTQNISDDWYRLVPAVSYKIPPGDSTQFQVEILDVPPVTEDFTGTMNLTARVYSPELRDEDRRDIRLVVGGETLLPPKLSLPEQYFRALPEEVVDIAVTLYNPNRKAIECAVKLNGLEPSWFPEGIQRSTELSPREEKIVHFSCHIPLPAQAASQLYTLTFEVLRPVAVAAASQASLEILPAGTINFSCDPQACWLPEEPGRWFNPRHSRADFALNLDNRSNLPLSGTVTVTALEKSRPWKFWQRKKEKSAADDTGLPEGISLTPGFVDMAVGETTTMTLDVERKLPWFGWSRIKHLRVEETLSDAHPAMADNATKCQTLELQILPMIPVWLQLVAGLAAAAIVGGVLWKLMNQSHTGPVNSVQFNGRGNEVISASDDQTVRRWRIRGRRLVSAGVVEKSDKAVRVVRYRPVNNDEVIAGFENGSLAVNNLLSNKSSIFEFASDDRVFDLAFSRDARMLFSAHGSGLVLQWGADPSQRITRQNEPIRTIETDFAVGAIALLGQTDTQLAIGGRFNQLILVDLATQESRNLPYWPGGQTDYILSMATAEARPEHLVTADSQGNIALWDIDQCLSSLISCEPTDQWLGHGGAAVRAVDLSQDGCYLASAGDDGHVRLWPLTTAGTRHPQALEGDILQSSKESMNAVAIIQQRNRLKIVGGGDDSRVRLSTLPVKPGRQPRGKCAVQ</sequence>
<accession>A0A947GKQ4</accession>
<dbReference type="PROSITE" id="PS50082">
    <property type="entry name" value="WD_REPEATS_2"/>
    <property type="match status" value="2"/>
</dbReference>
<keyword evidence="2" id="KW-0677">Repeat</keyword>
<dbReference type="EMBL" id="JADOES010000030">
    <property type="protein sequence ID" value="MBT9316677.1"/>
    <property type="molecule type" value="Genomic_DNA"/>
</dbReference>
<dbReference type="PANTHER" id="PTHR22847">
    <property type="entry name" value="WD40 REPEAT PROTEIN"/>
    <property type="match status" value="1"/>
</dbReference>
<protein>
    <submittedName>
        <fullName evidence="4">Uncharacterized protein</fullName>
    </submittedName>
</protein>
<comment type="caution">
    <text evidence="4">The sequence shown here is derived from an EMBL/GenBank/DDBJ whole genome shotgun (WGS) entry which is preliminary data.</text>
</comment>
<dbReference type="RefSeq" id="WP_215609742.1">
    <property type="nucleotide sequence ID" value="NZ_JADOES010000030.1"/>
</dbReference>
<keyword evidence="5" id="KW-1185">Reference proteome</keyword>
<organism evidence="4 5">
    <name type="scientific">Leptothoe spongobia TAU-MAC 1115</name>
    <dbReference type="NCBI Taxonomy" id="1967444"/>
    <lineage>
        <taxon>Bacteria</taxon>
        <taxon>Bacillati</taxon>
        <taxon>Cyanobacteriota</taxon>
        <taxon>Cyanophyceae</taxon>
        <taxon>Nodosilineales</taxon>
        <taxon>Cymatolegaceae</taxon>
        <taxon>Leptothoe</taxon>
        <taxon>Leptothoe spongobia</taxon>
    </lineage>
</organism>
<feature type="repeat" description="WD" evidence="3">
    <location>
        <begin position="406"/>
        <end position="447"/>
    </location>
</feature>
<evidence type="ECO:0000256" key="2">
    <source>
        <dbReference type="ARBA" id="ARBA00022737"/>
    </source>
</evidence>
<dbReference type="SUPFAM" id="SSF50978">
    <property type="entry name" value="WD40 repeat-like"/>
    <property type="match status" value="1"/>
</dbReference>
<dbReference type="Gene3D" id="2.130.10.10">
    <property type="entry name" value="YVTN repeat-like/Quinoprotein amine dehydrogenase"/>
    <property type="match status" value="2"/>
</dbReference>
<evidence type="ECO:0000313" key="4">
    <source>
        <dbReference type="EMBL" id="MBT9316677.1"/>
    </source>
</evidence>
<dbReference type="InterPro" id="IPR015943">
    <property type="entry name" value="WD40/YVTN_repeat-like_dom_sf"/>
</dbReference>
<evidence type="ECO:0000256" key="1">
    <source>
        <dbReference type="ARBA" id="ARBA00022574"/>
    </source>
</evidence>
<dbReference type="Pfam" id="PF00400">
    <property type="entry name" value="WD40"/>
    <property type="match status" value="2"/>
</dbReference>